<dbReference type="EC" id="3.4.21.4" evidence="5"/>
<dbReference type="OrthoDB" id="6274970at2759"/>
<comment type="similarity">
    <text evidence="1">Belongs to the peptidase S1 family.</text>
</comment>
<evidence type="ECO:0000256" key="3">
    <source>
        <dbReference type="ARBA" id="ARBA00023157"/>
    </source>
</evidence>
<dbReference type="InterPro" id="IPR018114">
    <property type="entry name" value="TRYPSIN_HIS"/>
</dbReference>
<gene>
    <name evidence="9" type="ORF">MGAL_10B016208</name>
</gene>
<dbReference type="InterPro" id="IPR043504">
    <property type="entry name" value="Peptidase_S1_PA_chymotrypsin"/>
</dbReference>
<dbReference type="Pfam" id="PF00089">
    <property type="entry name" value="Trypsin"/>
    <property type="match status" value="1"/>
</dbReference>
<dbReference type="Proteomes" id="UP000596742">
    <property type="component" value="Unassembled WGS sequence"/>
</dbReference>
<feature type="compositionally biased region" description="Basic and acidic residues" evidence="6">
    <location>
        <begin position="315"/>
        <end position="355"/>
    </location>
</feature>
<sequence length="366" mass="41073">MCRKLLDPIPTRGNGFGTKYEDNLKGTQNDATFNFNTEILIQPTVNIQMYRLFLFTGFVVFYMAVVSNAATIVKIVNGNDADIEEFPWQVSVQVNDNGYWESHCGGVIIDKNWVLTAAHCTFSSVTRTRERFRVLAGSSLYSQLNVTRYVKDIYVHKNFQKPEVLDNDIMLIELKKPLIFGSTINKISLDGDISKNRTGELCKVSGWGNTNGTKDELNKLDRLQEASVQIINPDSCIKVYQQVYSVLANTKVCVQGEEKSSCGGDSGGGLICRDVDGSTEKLVGLVSTGFGCDAKVPSIYSKVSAYLDWITTTMDKKGKNGKNNTKDKKNNKNNRDNKNRKDNKDNKNDRDNPNRKDKKNKKNKNQ</sequence>
<dbReference type="InterPro" id="IPR050430">
    <property type="entry name" value="Peptidase_S1"/>
</dbReference>
<protein>
    <recommendedName>
        <fullName evidence="5">trypsin</fullName>
        <ecNumber evidence="5">3.4.21.4</ecNumber>
    </recommendedName>
</protein>
<keyword evidence="7" id="KW-1133">Transmembrane helix</keyword>
<dbReference type="GO" id="GO:0006508">
    <property type="term" value="P:proteolysis"/>
    <property type="evidence" value="ECO:0007669"/>
    <property type="project" value="InterPro"/>
</dbReference>
<comment type="catalytic activity">
    <reaction evidence="4">
        <text>Preferential cleavage: Arg-|-Xaa, Lys-|-Xaa.</text>
        <dbReference type="EC" id="3.4.21.4"/>
    </reaction>
</comment>
<dbReference type="InterPro" id="IPR001314">
    <property type="entry name" value="Peptidase_S1A"/>
</dbReference>
<dbReference type="CDD" id="cd00190">
    <property type="entry name" value="Tryp_SPc"/>
    <property type="match status" value="1"/>
</dbReference>
<keyword evidence="10" id="KW-1185">Reference proteome</keyword>
<organism evidence="9 10">
    <name type="scientific">Mytilus galloprovincialis</name>
    <name type="common">Mediterranean mussel</name>
    <dbReference type="NCBI Taxonomy" id="29158"/>
    <lineage>
        <taxon>Eukaryota</taxon>
        <taxon>Metazoa</taxon>
        <taxon>Spiralia</taxon>
        <taxon>Lophotrochozoa</taxon>
        <taxon>Mollusca</taxon>
        <taxon>Bivalvia</taxon>
        <taxon>Autobranchia</taxon>
        <taxon>Pteriomorphia</taxon>
        <taxon>Mytilida</taxon>
        <taxon>Mytiloidea</taxon>
        <taxon>Mytilidae</taxon>
        <taxon>Mytilinae</taxon>
        <taxon>Mytilus</taxon>
    </lineage>
</organism>
<dbReference type="PROSITE" id="PS50240">
    <property type="entry name" value="TRYPSIN_DOM"/>
    <property type="match status" value="1"/>
</dbReference>
<evidence type="ECO:0000256" key="4">
    <source>
        <dbReference type="ARBA" id="ARBA00036320"/>
    </source>
</evidence>
<feature type="region of interest" description="Disordered" evidence="6">
    <location>
        <begin position="315"/>
        <end position="366"/>
    </location>
</feature>
<keyword evidence="2" id="KW-0222">Digestion</keyword>
<name>A0A8B6BPG7_MYTGA</name>
<evidence type="ECO:0000256" key="6">
    <source>
        <dbReference type="SAM" id="MobiDB-lite"/>
    </source>
</evidence>
<feature type="domain" description="Peptidase S1" evidence="8">
    <location>
        <begin position="75"/>
        <end position="315"/>
    </location>
</feature>
<dbReference type="PANTHER" id="PTHR24276:SF97">
    <property type="entry name" value="GH13245P2-RELATED"/>
    <property type="match status" value="1"/>
</dbReference>
<dbReference type="PANTHER" id="PTHR24276">
    <property type="entry name" value="POLYSERASE-RELATED"/>
    <property type="match status" value="1"/>
</dbReference>
<evidence type="ECO:0000256" key="7">
    <source>
        <dbReference type="SAM" id="Phobius"/>
    </source>
</evidence>
<dbReference type="InterPro" id="IPR009003">
    <property type="entry name" value="Peptidase_S1_PA"/>
</dbReference>
<dbReference type="PRINTS" id="PR00722">
    <property type="entry name" value="CHYMOTRYPSIN"/>
</dbReference>
<dbReference type="Gene3D" id="2.40.10.10">
    <property type="entry name" value="Trypsin-like serine proteases"/>
    <property type="match status" value="1"/>
</dbReference>
<keyword evidence="7" id="KW-0812">Transmembrane</keyword>
<dbReference type="SUPFAM" id="SSF50494">
    <property type="entry name" value="Trypsin-like serine proteases"/>
    <property type="match status" value="1"/>
</dbReference>
<dbReference type="FunFam" id="2.40.10.10:FF:000166">
    <property type="entry name" value="Trypsin"/>
    <property type="match status" value="1"/>
</dbReference>
<feature type="transmembrane region" description="Helical" evidence="7">
    <location>
        <begin position="52"/>
        <end position="73"/>
    </location>
</feature>
<dbReference type="InterPro" id="IPR001254">
    <property type="entry name" value="Trypsin_dom"/>
</dbReference>
<evidence type="ECO:0000313" key="9">
    <source>
        <dbReference type="EMBL" id="VDH93694.1"/>
    </source>
</evidence>
<reference evidence="9" key="1">
    <citation type="submission" date="2018-11" db="EMBL/GenBank/DDBJ databases">
        <authorList>
            <person name="Alioto T."/>
            <person name="Alioto T."/>
        </authorList>
    </citation>
    <scope>NUCLEOTIDE SEQUENCE</scope>
</reference>
<dbReference type="GO" id="GO:0007586">
    <property type="term" value="P:digestion"/>
    <property type="evidence" value="ECO:0007669"/>
    <property type="project" value="UniProtKB-KW"/>
</dbReference>
<proteinExistence type="inferred from homology"/>
<dbReference type="PROSITE" id="PS00134">
    <property type="entry name" value="TRYPSIN_HIS"/>
    <property type="match status" value="1"/>
</dbReference>
<evidence type="ECO:0000259" key="8">
    <source>
        <dbReference type="PROSITE" id="PS50240"/>
    </source>
</evidence>
<accession>A0A8B6BPG7</accession>
<evidence type="ECO:0000256" key="2">
    <source>
        <dbReference type="ARBA" id="ARBA00022757"/>
    </source>
</evidence>
<keyword evidence="3" id="KW-1015">Disulfide bond</keyword>
<dbReference type="EMBL" id="UYJE01000488">
    <property type="protein sequence ID" value="VDH93694.1"/>
    <property type="molecule type" value="Genomic_DNA"/>
</dbReference>
<keyword evidence="7" id="KW-0472">Membrane</keyword>
<comment type="caution">
    <text evidence="9">The sequence shown here is derived from an EMBL/GenBank/DDBJ whole genome shotgun (WGS) entry which is preliminary data.</text>
</comment>
<evidence type="ECO:0000313" key="10">
    <source>
        <dbReference type="Proteomes" id="UP000596742"/>
    </source>
</evidence>
<dbReference type="SMART" id="SM00020">
    <property type="entry name" value="Tryp_SPc"/>
    <property type="match status" value="1"/>
</dbReference>
<evidence type="ECO:0000256" key="5">
    <source>
        <dbReference type="ARBA" id="ARBA00038868"/>
    </source>
</evidence>
<dbReference type="GO" id="GO:0004252">
    <property type="term" value="F:serine-type endopeptidase activity"/>
    <property type="evidence" value="ECO:0007669"/>
    <property type="project" value="UniProtKB-EC"/>
</dbReference>
<dbReference type="AlphaFoldDB" id="A0A8B6BPG7"/>
<feature type="compositionally biased region" description="Basic residues" evidence="6">
    <location>
        <begin position="356"/>
        <end position="366"/>
    </location>
</feature>
<evidence type="ECO:0000256" key="1">
    <source>
        <dbReference type="ARBA" id="ARBA00007664"/>
    </source>
</evidence>